<dbReference type="PROSITE" id="PS00138">
    <property type="entry name" value="SUBTILASE_SER"/>
    <property type="match status" value="1"/>
</dbReference>
<dbReference type="InterPro" id="IPR000209">
    <property type="entry name" value="Peptidase_S8/S53_dom"/>
</dbReference>
<dbReference type="GO" id="GO:0004252">
    <property type="term" value="F:serine-type endopeptidase activity"/>
    <property type="evidence" value="ECO:0007669"/>
    <property type="project" value="UniProtKB-UniRule"/>
</dbReference>
<keyword evidence="2 5" id="KW-0645">Protease</keyword>
<comment type="caution">
    <text evidence="9">The sequence shown here is derived from an EMBL/GenBank/DDBJ whole genome shotgun (WGS) entry which is preliminary data.</text>
</comment>
<protein>
    <submittedName>
        <fullName evidence="9">Peptidase S8</fullName>
    </submittedName>
</protein>
<keyword evidence="3 5" id="KW-0378">Hydrolase</keyword>
<evidence type="ECO:0000256" key="6">
    <source>
        <dbReference type="RuleBase" id="RU003355"/>
    </source>
</evidence>
<dbReference type="GO" id="GO:0006508">
    <property type="term" value="P:proteolysis"/>
    <property type="evidence" value="ECO:0007669"/>
    <property type="project" value="UniProtKB-KW"/>
</dbReference>
<accession>A0A511Y5C0</accession>
<dbReference type="PRINTS" id="PR00723">
    <property type="entry name" value="SUBTILISIN"/>
</dbReference>
<evidence type="ECO:0000313" key="9">
    <source>
        <dbReference type="EMBL" id="GEN70403.1"/>
    </source>
</evidence>
<dbReference type="InterPro" id="IPR036852">
    <property type="entry name" value="Peptidase_S8/S53_dom_sf"/>
</dbReference>
<evidence type="ECO:0000256" key="4">
    <source>
        <dbReference type="ARBA" id="ARBA00022825"/>
    </source>
</evidence>
<feature type="domain" description="Peptidase S8/S53" evidence="8">
    <location>
        <begin position="97"/>
        <end position="544"/>
    </location>
</feature>
<dbReference type="PROSITE" id="PS00136">
    <property type="entry name" value="SUBTILASE_ASP"/>
    <property type="match status" value="1"/>
</dbReference>
<gene>
    <name evidence="9" type="ORF">CLA01_04750</name>
</gene>
<feature type="active site" description="Charge relay system" evidence="5">
    <location>
        <position position="332"/>
    </location>
</feature>
<dbReference type="Pfam" id="PF00082">
    <property type="entry name" value="Peptidase_S8"/>
    <property type="match status" value="1"/>
</dbReference>
<feature type="active site" description="Charge relay system" evidence="5">
    <location>
        <position position="105"/>
    </location>
</feature>
<dbReference type="AlphaFoldDB" id="A0A511Y5C0"/>
<evidence type="ECO:0000256" key="5">
    <source>
        <dbReference type="PROSITE-ProRule" id="PRU01240"/>
    </source>
</evidence>
<dbReference type="InterPro" id="IPR023828">
    <property type="entry name" value="Peptidase_S8_Ser-AS"/>
</dbReference>
<name>A0A511Y5C0_9FLAO</name>
<dbReference type="PROSITE" id="PS51892">
    <property type="entry name" value="SUBTILASE"/>
    <property type="match status" value="1"/>
</dbReference>
<reference evidence="9 10" key="1">
    <citation type="submission" date="2019-07" db="EMBL/GenBank/DDBJ databases">
        <title>Whole genome shotgun sequence of Chryseobacterium lathyri NBRC 105250.</title>
        <authorList>
            <person name="Hosoyama A."/>
            <person name="Uohara A."/>
            <person name="Ohji S."/>
            <person name="Ichikawa N."/>
        </authorList>
    </citation>
    <scope>NUCLEOTIDE SEQUENCE [LARGE SCALE GENOMIC DNA]</scope>
    <source>
        <strain evidence="9 10">NBRC 105250</strain>
    </source>
</reference>
<dbReference type="InterPro" id="IPR050131">
    <property type="entry name" value="Peptidase_S8_subtilisin-like"/>
</dbReference>
<dbReference type="PANTHER" id="PTHR43806:SF11">
    <property type="entry name" value="CEREVISIN-RELATED"/>
    <property type="match status" value="1"/>
</dbReference>
<dbReference type="InterPro" id="IPR023827">
    <property type="entry name" value="Peptidase_S8_Asp-AS"/>
</dbReference>
<feature type="active site" description="Charge relay system" evidence="5">
    <location>
        <position position="504"/>
    </location>
</feature>
<dbReference type="PROSITE" id="PS00137">
    <property type="entry name" value="SUBTILASE_HIS"/>
    <property type="match status" value="1"/>
</dbReference>
<keyword evidence="4 5" id="KW-0720">Serine protease</keyword>
<proteinExistence type="inferred from homology"/>
<dbReference type="EMBL" id="BJYI01000001">
    <property type="protein sequence ID" value="GEN70403.1"/>
    <property type="molecule type" value="Genomic_DNA"/>
</dbReference>
<dbReference type="Proteomes" id="UP000321150">
    <property type="component" value="Unassembled WGS sequence"/>
</dbReference>
<evidence type="ECO:0000259" key="8">
    <source>
        <dbReference type="Pfam" id="PF00082"/>
    </source>
</evidence>
<evidence type="ECO:0000313" key="10">
    <source>
        <dbReference type="Proteomes" id="UP000321150"/>
    </source>
</evidence>
<evidence type="ECO:0000256" key="3">
    <source>
        <dbReference type="ARBA" id="ARBA00022801"/>
    </source>
</evidence>
<comment type="similarity">
    <text evidence="1 5 6">Belongs to the peptidase S8 family.</text>
</comment>
<evidence type="ECO:0000256" key="7">
    <source>
        <dbReference type="SAM" id="MobiDB-lite"/>
    </source>
</evidence>
<dbReference type="SUPFAM" id="SSF52743">
    <property type="entry name" value="Subtilisin-like"/>
    <property type="match status" value="1"/>
</dbReference>
<evidence type="ECO:0000256" key="1">
    <source>
        <dbReference type="ARBA" id="ARBA00011073"/>
    </source>
</evidence>
<dbReference type="Gene3D" id="3.40.50.200">
    <property type="entry name" value="Peptidase S8/S53 domain"/>
    <property type="match status" value="2"/>
</dbReference>
<evidence type="ECO:0000256" key="2">
    <source>
        <dbReference type="ARBA" id="ARBA00022670"/>
    </source>
</evidence>
<dbReference type="InterPro" id="IPR015500">
    <property type="entry name" value="Peptidase_S8_subtilisin-rel"/>
</dbReference>
<dbReference type="PANTHER" id="PTHR43806">
    <property type="entry name" value="PEPTIDASE S8"/>
    <property type="match status" value="1"/>
</dbReference>
<feature type="region of interest" description="Disordered" evidence="7">
    <location>
        <begin position="569"/>
        <end position="589"/>
    </location>
</feature>
<dbReference type="InterPro" id="IPR022398">
    <property type="entry name" value="Peptidase_S8_His-AS"/>
</dbReference>
<organism evidence="9 10">
    <name type="scientific">Chryseobacterium lathyri</name>
    <dbReference type="NCBI Taxonomy" id="395933"/>
    <lineage>
        <taxon>Bacteria</taxon>
        <taxon>Pseudomonadati</taxon>
        <taxon>Bacteroidota</taxon>
        <taxon>Flavobacteriia</taxon>
        <taxon>Flavobacteriales</taxon>
        <taxon>Weeksellaceae</taxon>
        <taxon>Chryseobacterium group</taxon>
        <taxon>Chryseobacterium</taxon>
    </lineage>
</organism>
<sequence length="589" mass="65127">MKSPLTKFYENKTMKMAIAYDLRKNNYQHMKKVLLAAVFLAGFSFSYAQEAQAKSIDPKEDKDLMTWYHKDFSATKVYGVNTANAYKYLESKGLKPKTVVVGVLDSGVQVDHPGLVKNVWSNPNEVPGNGKDDDGNGYIDDIHGWNFIGGKNGDIDIDNMEVTRVVAKYKPVFESDDSAKNKANQAKMPEEFAMYMKSKELFSKKSIEAKQNLQTYTMINSIIPNMVKLLGGKPVTAETLQGIKPPTDQKDAIALNVLGQVSQSPEFKGKSSAEFEKLMKEQMKEAIDHFTPQSKQYDLSYDPRKEIVGDNYDDYSEKNYGNNDYEGPDAEHGTHVAGIIAGLPQGKEIQYGVASKVAKIMSVRTVPNGDERDKDVANAIRYAVDNGAKVLNMSFGKPVSPGKNVVWDAFKYAEDKGVLLVKAAGNENEDVAEHLAFPTNFKNVADEKPFVNNVLVVGASTNRNNELRADFSNYNKKMVNVFAPGEEIYSTVPKNEYKYLQGTSMASPVVAGAAAVLLAYMPNLKPYQIIEALVKSSNPNADNKFPEYSQAGGVIDLQKAAEYAYTNFYNGKSSSSNKPTKSVKKAVKK</sequence>